<dbReference type="PANTHER" id="PTHR47447">
    <property type="entry name" value="OS03G0856100 PROTEIN"/>
    <property type="match status" value="1"/>
</dbReference>
<feature type="repeat" description="PPR" evidence="3">
    <location>
        <begin position="524"/>
        <end position="558"/>
    </location>
</feature>
<dbReference type="Proteomes" id="UP000827721">
    <property type="component" value="Unassembled WGS sequence"/>
</dbReference>
<evidence type="ECO:0000256" key="3">
    <source>
        <dbReference type="PROSITE-ProRule" id="PRU00708"/>
    </source>
</evidence>
<evidence type="ECO:0008006" key="6">
    <source>
        <dbReference type="Google" id="ProtNLM"/>
    </source>
</evidence>
<dbReference type="InterPro" id="IPR002885">
    <property type="entry name" value="PPR_rpt"/>
</dbReference>
<evidence type="ECO:0000256" key="1">
    <source>
        <dbReference type="ARBA" id="ARBA00007626"/>
    </source>
</evidence>
<sequence length="697" mass="79611">MSVLRRQCNYSKLDKKDPEEVLHRKAQVLIYKVMEQADNNSSPRRRRRRAASTNSIQKIQKVNFGRTIEECLWKCINDTGIMALLRQRVQLLISAPLSMSSRLHVPISHPLLARFINISTEPKSDVRVNAICDSFRRGLSWDRLSKQFNSVELNNSIVEKVLLELKEPIDAKAALGFFHWSAQKNYYEHNIWSYCITIHILVQARLLIDARVLIESVVKKCVEDASKFSVVDSLLATYKVVVSTPLVFDLLVQAYAKLRMFEVAFDVCCYLEENGFSLSLISFNTLIHVVEKSDKSYLVWSMYEHMLQNRRYPNEETIRTLIDALCKEGKLQIYVDMLDRIHGKRCSPVVIVNTSLLFRIIEEGRIEEGMVLLKRMLQKSMILDTIAYSLIVYAKLKLGNLESAVEVHEEMLNRGFTSNSFVYTSFIGAYCREGKIEKANCLIQELENAGLKPYDETYNVLIEGCAKAHRVEESLNNCEKMMGRGFLPSCYAFNEVIGKLCEAGDAEQANVLLTLLLNKGFLPNETTYSHLITGYAKEGKIQEVLKLYYEMEYRSLSPPLPVFTSLLRSLCQCGKLQEADKYLRIMKNCSLVPDVDIYELMIARNFEKGDKKRAIQLYKEMVSKGLKPSCSFFFGASQCRILDIGPNLNITEAQILHVIGFTAPASRYSEGVLAVLLNGVFTGPKIVWEAGFRLFNY</sequence>
<protein>
    <recommendedName>
        <fullName evidence="6">Pentatricopeptide repeat-containing protein</fullName>
    </recommendedName>
</protein>
<organism evidence="4 5">
    <name type="scientific">Xanthoceras sorbifolium</name>
    <dbReference type="NCBI Taxonomy" id="99658"/>
    <lineage>
        <taxon>Eukaryota</taxon>
        <taxon>Viridiplantae</taxon>
        <taxon>Streptophyta</taxon>
        <taxon>Embryophyta</taxon>
        <taxon>Tracheophyta</taxon>
        <taxon>Spermatophyta</taxon>
        <taxon>Magnoliopsida</taxon>
        <taxon>eudicotyledons</taxon>
        <taxon>Gunneridae</taxon>
        <taxon>Pentapetalae</taxon>
        <taxon>rosids</taxon>
        <taxon>malvids</taxon>
        <taxon>Sapindales</taxon>
        <taxon>Sapindaceae</taxon>
        <taxon>Xanthoceroideae</taxon>
        <taxon>Xanthoceras</taxon>
    </lineage>
</organism>
<reference evidence="4 5" key="1">
    <citation type="submission" date="2021-02" db="EMBL/GenBank/DDBJ databases">
        <title>Plant Genome Project.</title>
        <authorList>
            <person name="Zhang R.-G."/>
        </authorList>
    </citation>
    <scope>NUCLEOTIDE SEQUENCE [LARGE SCALE GENOMIC DNA]</scope>
    <source>
        <tissue evidence="4">Leaves</tissue>
    </source>
</reference>
<evidence type="ECO:0000313" key="5">
    <source>
        <dbReference type="Proteomes" id="UP000827721"/>
    </source>
</evidence>
<feature type="repeat" description="PPR" evidence="3">
    <location>
        <begin position="559"/>
        <end position="593"/>
    </location>
</feature>
<comment type="similarity">
    <text evidence="1">Belongs to the PPR family. P subfamily.</text>
</comment>
<feature type="repeat" description="PPR" evidence="3">
    <location>
        <begin position="454"/>
        <end position="488"/>
    </location>
</feature>
<feature type="repeat" description="PPR" evidence="3">
    <location>
        <begin position="419"/>
        <end position="453"/>
    </location>
</feature>
<accession>A0ABQ8HEC5</accession>
<dbReference type="Pfam" id="PF01535">
    <property type="entry name" value="PPR"/>
    <property type="match status" value="3"/>
</dbReference>
<dbReference type="InterPro" id="IPR011990">
    <property type="entry name" value="TPR-like_helical_dom_sf"/>
</dbReference>
<dbReference type="Gene3D" id="1.25.40.10">
    <property type="entry name" value="Tetratricopeptide repeat domain"/>
    <property type="match status" value="3"/>
</dbReference>
<feature type="repeat" description="PPR" evidence="3">
    <location>
        <begin position="594"/>
        <end position="628"/>
    </location>
</feature>
<dbReference type="PANTHER" id="PTHR47447:SF29">
    <property type="entry name" value="PPR CONTAINING PLANT PROTEIN"/>
    <property type="match status" value="1"/>
</dbReference>
<name>A0ABQ8HEC5_9ROSI</name>
<gene>
    <name evidence="4" type="ORF">JRO89_XS11G0023700</name>
</gene>
<dbReference type="Pfam" id="PF13041">
    <property type="entry name" value="PPR_2"/>
    <property type="match status" value="3"/>
</dbReference>
<evidence type="ECO:0000313" key="4">
    <source>
        <dbReference type="EMBL" id="KAH7556983.1"/>
    </source>
</evidence>
<feature type="repeat" description="PPR" evidence="3">
    <location>
        <begin position="314"/>
        <end position="348"/>
    </location>
</feature>
<dbReference type="NCBIfam" id="TIGR00756">
    <property type="entry name" value="PPR"/>
    <property type="match status" value="4"/>
</dbReference>
<comment type="caution">
    <text evidence="4">The sequence shown here is derived from an EMBL/GenBank/DDBJ whole genome shotgun (WGS) entry which is preliminary data.</text>
</comment>
<keyword evidence="5" id="KW-1185">Reference proteome</keyword>
<keyword evidence="2" id="KW-0677">Repeat</keyword>
<dbReference type="EMBL" id="JAFEMO010000011">
    <property type="protein sequence ID" value="KAH7556983.1"/>
    <property type="molecule type" value="Genomic_DNA"/>
</dbReference>
<feature type="repeat" description="PPR" evidence="3">
    <location>
        <begin position="384"/>
        <end position="418"/>
    </location>
</feature>
<proteinExistence type="inferred from homology"/>
<evidence type="ECO:0000256" key="2">
    <source>
        <dbReference type="ARBA" id="ARBA00022737"/>
    </source>
</evidence>
<feature type="repeat" description="PPR" evidence="3">
    <location>
        <begin position="489"/>
        <end position="523"/>
    </location>
</feature>
<dbReference type="PROSITE" id="PS51375">
    <property type="entry name" value="PPR"/>
    <property type="match status" value="8"/>
</dbReference>